<dbReference type="EMBL" id="CAOF01000051">
    <property type="protein sequence ID" value="CCO45345.1"/>
    <property type="molecule type" value="Genomic_DNA"/>
</dbReference>
<comment type="caution">
    <text evidence="1">The sequence shown here is derived from an EMBL/GenBank/DDBJ whole genome shotgun (WGS) entry which is preliminary data.</text>
</comment>
<proteinExistence type="predicted"/>
<reference evidence="1 2" key="1">
    <citation type="journal article" date="2013" name="ISME J.">
        <title>Comparative genomics of pathogenic lineages of Vibrio nigripulchritudo identifies virulence-associated traits.</title>
        <authorList>
            <person name="Goudenege D."/>
            <person name="Labreuche Y."/>
            <person name="Krin E."/>
            <person name="Ansquer D."/>
            <person name="Mangenot S."/>
            <person name="Calteau A."/>
            <person name="Medigue C."/>
            <person name="Mazel D."/>
            <person name="Polz M.F."/>
            <person name="Le Roux F."/>
        </authorList>
    </citation>
    <scope>NUCLEOTIDE SEQUENCE [LARGE SCALE GENOMIC DNA]</scope>
    <source>
        <strain evidence="1 2">SOn1</strain>
    </source>
</reference>
<dbReference type="AlphaFoldDB" id="A0AAV2VL17"/>
<organism evidence="1 2">
    <name type="scientific">Vibrio nigripulchritudo SOn1</name>
    <dbReference type="NCBI Taxonomy" id="1238450"/>
    <lineage>
        <taxon>Bacteria</taxon>
        <taxon>Pseudomonadati</taxon>
        <taxon>Pseudomonadota</taxon>
        <taxon>Gammaproteobacteria</taxon>
        <taxon>Vibrionales</taxon>
        <taxon>Vibrionaceae</taxon>
        <taxon>Vibrio</taxon>
    </lineage>
</organism>
<sequence length="38" mass="4233">MGQIQNAAFGSLVVEKCPSDELHNSLDEIRLDIYLKAN</sequence>
<evidence type="ECO:0000313" key="1">
    <source>
        <dbReference type="EMBL" id="CCO45345.1"/>
    </source>
</evidence>
<protein>
    <submittedName>
        <fullName evidence="1">Uncharacterized protein</fullName>
    </submittedName>
</protein>
<name>A0AAV2VL17_9VIBR</name>
<accession>A0AAV2VL17</accession>
<evidence type="ECO:0000313" key="2">
    <source>
        <dbReference type="Proteomes" id="UP000018211"/>
    </source>
</evidence>
<dbReference type="Proteomes" id="UP000018211">
    <property type="component" value="Unassembled WGS sequence"/>
</dbReference>
<gene>
    <name evidence="1" type="ORF">VIBNISOn1_1440003</name>
</gene>